<name>A0A9P4R198_9PLEO</name>
<dbReference type="Pfam" id="PF00687">
    <property type="entry name" value="Ribosomal_L1"/>
    <property type="match status" value="1"/>
</dbReference>
<dbReference type="OrthoDB" id="10251727at2759"/>
<keyword evidence="3" id="KW-1185">Reference proteome</keyword>
<dbReference type="InterPro" id="IPR028364">
    <property type="entry name" value="Ribosomal_uL1/biogenesis"/>
</dbReference>
<dbReference type="Gene3D" id="3.40.50.790">
    <property type="match status" value="1"/>
</dbReference>
<organism evidence="2 3">
    <name type="scientific">Polyplosphaeria fusca</name>
    <dbReference type="NCBI Taxonomy" id="682080"/>
    <lineage>
        <taxon>Eukaryota</taxon>
        <taxon>Fungi</taxon>
        <taxon>Dikarya</taxon>
        <taxon>Ascomycota</taxon>
        <taxon>Pezizomycotina</taxon>
        <taxon>Dothideomycetes</taxon>
        <taxon>Pleosporomycetidae</taxon>
        <taxon>Pleosporales</taxon>
        <taxon>Tetraplosphaeriaceae</taxon>
        <taxon>Polyplosphaeria</taxon>
    </lineage>
</organism>
<dbReference type="Proteomes" id="UP000799444">
    <property type="component" value="Unassembled WGS sequence"/>
</dbReference>
<comment type="caution">
    <text evidence="2">The sequence shown here is derived from an EMBL/GenBank/DDBJ whole genome shotgun (WGS) entry which is preliminary data.</text>
</comment>
<evidence type="ECO:0000313" key="3">
    <source>
        <dbReference type="Proteomes" id="UP000799444"/>
    </source>
</evidence>
<evidence type="ECO:0000313" key="2">
    <source>
        <dbReference type="EMBL" id="KAF2736779.1"/>
    </source>
</evidence>
<feature type="compositionally biased region" description="Basic and acidic residues" evidence="1">
    <location>
        <begin position="49"/>
        <end position="58"/>
    </location>
</feature>
<feature type="region of interest" description="Disordered" evidence="1">
    <location>
        <begin position="1"/>
        <end position="66"/>
    </location>
</feature>
<dbReference type="GO" id="GO:0003723">
    <property type="term" value="F:RNA binding"/>
    <property type="evidence" value="ECO:0007669"/>
    <property type="project" value="InterPro"/>
</dbReference>
<dbReference type="CDD" id="cd00403">
    <property type="entry name" value="Ribosomal_L1"/>
    <property type="match status" value="1"/>
</dbReference>
<keyword evidence="2" id="KW-0689">Ribosomal protein</keyword>
<dbReference type="InterPro" id="IPR016095">
    <property type="entry name" value="Ribosomal_uL1_3-a/b-sand"/>
</dbReference>
<dbReference type="InterPro" id="IPR023674">
    <property type="entry name" value="Ribosomal_uL1-like"/>
</dbReference>
<dbReference type="SUPFAM" id="SSF56808">
    <property type="entry name" value="Ribosomal protein L1"/>
    <property type="match status" value="1"/>
</dbReference>
<dbReference type="AlphaFoldDB" id="A0A9P4R198"/>
<evidence type="ECO:0000256" key="1">
    <source>
        <dbReference type="SAM" id="MobiDB-lite"/>
    </source>
</evidence>
<dbReference type="GO" id="GO:0005840">
    <property type="term" value="C:ribosome"/>
    <property type="evidence" value="ECO:0007669"/>
    <property type="project" value="UniProtKB-KW"/>
</dbReference>
<proteinExistence type="predicted"/>
<dbReference type="PANTHER" id="PTHR23105">
    <property type="entry name" value="RIBOSOMAL PROTEIN L7AE FAMILY MEMBER"/>
    <property type="match status" value="1"/>
</dbReference>
<reference evidence="2" key="1">
    <citation type="journal article" date="2020" name="Stud. Mycol.">
        <title>101 Dothideomycetes genomes: a test case for predicting lifestyles and emergence of pathogens.</title>
        <authorList>
            <person name="Haridas S."/>
            <person name="Albert R."/>
            <person name="Binder M."/>
            <person name="Bloem J."/>
            <person name="Labutti K."/>
            <person name="Salamov A."/>
            <person name="Andreopoulos B."/>
            <person name="Baker S."/>
            <person name="Barry K."/>
            <person name="Bills G."/>
            <person name="Bluhm B."/>
            <person name="Cannon C."/>
            <person name="Castanera R."/>
            <person name="Culley D."/>
            <person name="Daum C."/>
            <person name="Ezra D."/>
            <person name="Gonzalez J."/>
            <person name="Henrissat B."/>
            <person name="Kuo A."/>
            <person name="Liang C."/>
            <person name="Lipzen A."/>
            <person name="Lutzoni F."/>
            <person name="Magnuson J."/>
            <person name="Mondo S."/>
            <person name="Nolan M."/>
            <person name="Ohm R."/>
            <person name="Pangilinan J."/>
            <person name="Park H.-J."/>
            <person name="Ramirez L."/>
            <person name="Alfaro M."/>
            <person name="Sun H."/>
            <person name="Tritt A."/>
            <person name="Yoshinaga Y."/>
            <person name="Zwiers L.-H."/>
            <person name="Turgeon B."/>
            <person name="Goodwin S."/>
            <person name="Spatafora J."/>
            <person name="Crous P."/>
            <person name="Grigoriev I."/>
        </authorList>
    </citation>
    <scope>NUCLEOTIDE SEQUENCE</scope>
    <source>
        <strain evidence="2">CBS 125425</strain>
    </source>
</reference>
<accession>A0A9P4R198</accession>
<dbReference type="InterPro" id="IPR050257">
    <property type="entry name" value="eL8/uL1-like"/>
</dbReference>
<dbReference type="EMBL" id="ML996122">
    <property type="protein sequence ID" value="KAF2736779.1"/>
    <property type="molecule type" value="Genomic_DNA"/>
</dbReference>
<dbReference type="Gene3D" id="3.30.190.20">
    <property type="match status" value="1"/>
</dbReference>
<gene>
    <name evidence="2" type="ORF">EJ04DRAFT_575183</name>
</gene>
<sequence>MAKSKSLVKPEVAQDAPLTSKVASGSPYQLDPAQVHKAATALITHMKKHAQEKEESANKKSLTADADEPEQTDAFLYLTLATKKHVKDQNCLKPKKVKLPHSIHPESVSICLITADPQRAYKNIVLHEAFPEDLRNKVGRVISFGKLRKKYNTFELKRQLLAEYDMFMADERIIGSLPGVLGKVFFSGKGKRPLPIVLTAGADRSGKRATQNKEEKVAPIGTPAGIAREIQTALNSTLVNLSASANTSIKVGKLSMTPQQVQENVEAVVSALTERYVPQGWRNIRVLHIKGPQTQSLPIWLADELWADEKQVLDEPWKPYIKEGGSKGQQAKRKWQEWEDEMLDDEEIAERRAEIKKAKKAEKVKLEKSSSISREHRKKLKEEALKSVQTPLIAG</sequence>
<protein>
    <submittedName>
        <fullName evidence="2">Ribosomal protein L1</fullName>
    </submittedName>
</protein>
<feature type="region of interest" description="Disordered" evidence="1">
    <location>
        <begin position="366"/>
        <end position="395"/>
    </location>
</feature>
<keyword evidence="2" id="KW-0687">Ribonucleoprotein</keyword>